<evidence type="ECO:0000256" key="1">
    <source>
        <dbReference type="SAM" id="MobiDB-lite"/>
    </source>
</evidence>
<keyword evidence="2" id="KW-0472">Membrane</keyword>
<evidence type="ECO:0000313" key="3">
    <source>
        <dbReference type="EMBL" id="GMM53446.1"/>
    </source>
</evidence>
<gene>
    <name evidence="3" type="ORF">DAKH74_000620</name>
</gene>
<accession>A0AAV5RPI1</accession>
<feature type="compositionally biased region" description="Polar residues" evidence="1">
    <location>
        <begin position="78"/>
        <end position="90"/>
    </location>
</feature>
<keyword evidence="2" id="KW-0812">Transmembrane</keyword>
<evidence type="ECO:0000313" key="4">
    <source>
        <dbReference type="Proteomes" id="UP001377567"/>
    </source>
</evidence>
<feature type="region of interest" description="Disordered" evidence="1">
    <location>
        <begin position="152"/>
        <end position="172"/>
    </location>
</feature>
<comment type="caution">
    <text evidence="3">The sequence shown here is derived from an EMBL/GenBank/DDBJ whole genome shotgun (WGS) entry which is preliminary data.</text>
</comment>
<keyword evidence="2" id="KW-1133">Transmembrane helix</keyword>
<organism evidence="3 4">
    <name type="scientific">Maudiozyma humilis</name>
    <name type="common">Sour dough yeast</name>
    <name type="synonym">Kazachstania humilis</name>
    <dbReference type="NCBI Taxonomy" id="51915"/>
    <lineage>
        <taxon>Eukaryota</taxon>
        <taxon>Fungi</taxon>
        <taxon>Dikarya</taxon>
        <taxon>Ascomycota</taxon>
        <taxon>Saccharomycotina</taxon>
        <taxon>Saccharomycetes</taxon>
        <taxon>Saccharomycetales</taxon>
        <taxon>Saccharomycetaceae</taxon>
        <taxon>Maudiozyma</taxon>
    </lineage>
</organism>
<feature type="region of interest" description="Disordered" evidence="1">
    <location>
        <begin position="78"/>
        <end position="129"/>
    </location>
</feature>
<dbReference type="AlphaFoldDB" id="A0AAV5RPI1"/>
<protein>
    <submittedName>
        <fullName evidence="3">Uncharacterized protein</fullName>
    </submittedName>
</protein>
<dbReference type="EMBL" id="BTGD01000001">
    <property type="protein sequence ID" value="GMM53446.1"/>
    <property type="molecule type" value="Genomic_DNA"/>
</dbReference>
<dbReference type="Proteomes" id="UP001377567">
    <property type="component" value="Unassembled WGS sequence"/>
</dbReference>
<reference evidence="3 4" key="1">
    <citation type="journal article" date="2023" name="Elife">
        <title>Identification of key yeast species and microbe-microbe interactions impacting larval growth of Drosophila in the wild.</title>
        <authorList>
            <person name="Mure A."/>
            <person name="Sugiura Y."/>
            <person name="Maeda R."/>
            <person name="Honda K."/>
            <person name="Sakurai N."/>
            <person name="Takahashi Y."/>
            <person name="Watada M."/>
            <person name="Katoh T."/>
            <person name="Gotoh A."/>
            <person name="Gotoh Y."/>
            <person name="Taniguchi I."/>
            <person name="Nakamura K."/>
            <person name="Hayashi T."/>
            <person name="Katayama T."/>
            <person name="Uemura T."/>
            <person name="Hattori Y."/>
        </authorList>
    </citation>
    <scope>NUCLEOTIDE SEQUENCE [LARGE SCALE GENOMIC DNA]</scope>
    <source>
        <strain evidence="3 4">KH-74</strain>
    </source>
</reference>
<keyword evidence="4" id="KW-1185">Reference proteome</keyword>
<sequence>MSEVTIDTVGEAVRVVMALLDAAGRVRQAACRFCIALVLVPFAGLYAIDFWLYVLRLCYYGVRALIYARRGGYKASAQISSDTHSTSTQEPVPRVLPGRQGAPRRRKSSSSSGVDSATQKRLPLPLPLHQPVGETIHMLVDRVQEYLAQRHPGRPQLAARHHSSPKVDLLAT</sequence>
<feature type="transmembrane region" description="Helical" evidence="2">
    <location>
        <begin position="33"/>
        <end position="54"/>
    </location>
</feature>
<evidence type="ECO:0000256" key="2">
    <source>
        <dbReference type="SAM" id="Phobius"/>
    </source>
</evidence>
<name>A0AAV5RPI1_MAUHU</name>
<proteinExistence type="predicted"/>